<comment type="caution">
    <text evidence="9">The sequence shown here is derived from an EMBL/GenBank/DDBJ whole genome shotgun (WGS) entry which is preliminary data.</text>
</comment>
<feature type="chain" id="PRO_5047531631" evidence="7">
    <location>
        <begin position="28"/>
        <end position="739"/>
    </location>
</feature>
<feature type="region of interest" description="Disordered" evidence="5">
    <location>
        <begin position="626"/>
        <end position="691"/>
    </location>
</feature>
<dbReference type="PROSITE" id="PS51450">
    <property type="entry name" value="LRR"/>
    <property type="match status" value="2"/>
</dbReference>
<dbReference type="Gene3D" id="3.80.10.10">
    <property type="entry name" value="Ribonuclease Inhibitor"/>
    <property type="match status" value="1"/>
</dbReference>
<dbReference type="Pfam" id="PF04213">
    <property type="entry name" value="HtaA"/>
    <property type="match status" value="1"/>
</dbReference>
<evidence type="ECO:0000313" key="10">
    <source>
        <dbReference type="Proteomes" id="UP001239759"/>
    </source>
</evidence>
<keyword evidence="6" id="KW-1133">Transmembrane helix</keyword>
<keyword evidence="6" id="KW-0472">Membrane</keyword>
<dbReference type="Pfam" id="PF12799">
    <property type="entry name" value="LRR_4"/>
    <property type="match status" value="2"/>
</dbReference>
<dbReference type="PANTHER" id="PTHR46652:SF3">
    <property type="entry name" value="LEUCINE-RICH REPEAT-CONTAINING PROTEIN 9"/>
    <property type="match status" value="1"/>
</dbReference>
<feature type="transmembrane region" description="Helical" evidence="6">
    <location>
        <begin position="695"/>
        <end position="719"/>
    </location>
</feature>
<keyword evidence="4" id="KW-1015">Disulfide bond</keyword>
<evidence type="ECO:0000256" key="4">
    <source>
        <dbReference type="ARBA" id="ARBA00023157"/>
    </source>
</evidence>
<evidence type="ECO:0000313" key="9">
    <source>
        <dbReference type="EMBL" id="MDK4290808.1"/>
    </source>
</evidence>
<evidence type="ECO:0000256" key="2">
    <source>
        <dbReference type="ARBA" id="ARBA00022729"/>
    </source>
</evidence>
<name>A0ABT7FYJ8_9CORY</name>
<dbReference type="InterPro" id="IPR013783">
    <property type="entry name" value="Ig-like_fold"/>
</dbReference>
<dbReference type="SUPFAM" id="SSF52058">
    <property type="entry name" value="L domain-like"/>
    <property type="match status" value="1"/>
</dbReference>
<keyword evidence="6" id="KW-0812">Transmembrane</keyword>
<dbReference type="InterPro" id="IPR007331">
    <property type="entry name" value="Htaa"/>
</dbReference>
<accession>A0ABT7FYJ8</accession>
<feature type="compositionally biased region" description="Basic and acidic residues" evidence="5">
    <location>
        <begin position="652"/>
        <end position="668"/>
    </location>
</feature>
<keyword evidence="2 7" id="KW-0732">Signal</keyword>
<evidence type="ECO:0000256" key="6">
    <source>
        <dbReference type="SAM" id="Phobius"/>
    </source>
</evidence>
<evidence type="ECO:0000259" key="8">
    <source>
        <dbReference type="PROSITE" id="PS50835"/>
    </source>
</evidence>
<feature type="compositionally biased region" description="Polar residues" evidence="5">
    <location>
        <begin position="675"/>
        <end position="691"/>
    </location>
</feature>
<dbReference type="PANTHER" id="PTHR46652">
    <property type="entry name" value="LEUCINE-RICH REPEAT AND IQ DOMAIN-CONTAINING PROTEIN 1-RELATED"/>
    <property type="match status" value="1"/>
</dbReference>
<sequence length="739" mass="81270">MNKFSKRSLGLMLCVGLISTAGVNAVAQPVTVQNQNNVQGQQADQVPSTLTSGKGIVAANLPEGAETSVTLETGTANFDWRRSFRQYVGEENEKRAGGVVLDEHNRSLFWPAKGNQKVDLTNLTELQFDGSVSWNKYGGILDVSLANPVLDLVNKQLKVHGKTAGTMANPGKAVERDDVLLTMPDLQAEIRDGYLLVHSHRPIITEFARDLVGFYSGESAEPFVATFQIADMQPSTQDNKVAEPVLWQLFPKQYETLRPPNYHVDDPSIEAIPVELDPRLAECIRFELDIQDTEAITRKDMARLYSFSCVGEGSKGNGKVNSLQGLEFAKNLGRMTLRDSEITDIAPLKNLESIEELTIANAKLRSLADIGYQPKLQRLDLEGNQITSVAPLFGLTQLSTLNVNNNRITSLEGLPLENEELRNLYAANNRIREVASLKQHKFLKEVDLSNNLIEDVAPLNIRGIQTINLRDNYVKDFTPLEPLMKNRWAPLKKLEVDGNYVSDPEHFGEDLRSVVVGIQDGKIRARGNDETRPAPGFAPEVSLVQGETTAKAGEKIALHVVVTGEPEPRIQWQRRQSDSETWEPIDGATEAKYEFVATADDNAAQIRAHVHNEHGDAESNLVTLSVEKEPESAPDKAETTEPSSPAEPTESTEQKESVDPTDETKPAEPTEPTDETQPAEPSTPSKPGLSSTSKLGGLTAVGIVLSVFGVIFSQFGHLLGIDQVNARIRDFLSNFGVRF</sequence>
<reference evidence="9 10" key="1">
    <citation type="submission" date="2023-05" db="EMBL/GenBank/DDBJ databases">
        <title>Metabolic capabilities are highly conserved among human nasal-associated Corynebacterium species in pangenomic analyses.</title>
        <authorList>
            <person name="Tran T.H."/>
            <person name="Roberts A.Q."/>
            <person name="Escapa I.F."/>
            <person name="Gao W."/>
            <person name="Conlan S."/>
            <person name="Kong H."/>
            <person name="Segre J.A."/>
            <person name="Kelly M.S."/>
            <person name="Lemon K.P."/>
        </authorList>
    </citation>
    <scope>NUCLEOTIDE SEQUENCE [LARGE SCALE GENOMIC DNA]</scope>
    <source>
        <strain evidence="9 10">KPL3772</strain>
    </source>
</reference>
<dbReference type="InterPro" id="IPR025875">
    <property type="entry name" value="Leu-rich_rpt_4"/>
</dbReference>
<proteinExistence type="predicted"/>
<feature type="compositionally biased region" description="Basic and acidic residues" evidence="5">
    <location>
        <begin position="626"/>
        <end position="639"/>
    </location>
</feature>
<dbReference type="InterPro" id="IPR007110">
    <property type="entry name" value="Ig-like_dom"/>
</dbReference>
<feature type="domain" description="Ig-like" evidence="8">
    <location>
        <begin position="539"/>
        <end position="625"/>
    </location>
</feature>
<dbReference type="InterPro" id="IPR032675">
    <property type="entry name" value="LRR_dom_sf"/>
</dbReference>
<keyword evidence="10" id="KW-1185">Reference proteome</keyword>
<keyword evidence="1" id="KW-0433">Leucine-rich repeat</keyword>
<organism evidence="9 10">
    <name type="scientific">Corynebacterium pseudodiphtheriticum</name>
    <dbReference type="NCBI Taxonomy" id="37637"/>
    <lineage>
        <taxon>Bacteria</taxon>
        <taxon>Bacillati</taxon>
        <taxon>Actinomycetota</taxon>
        <taxon>Actinomycetes</taxon>
        <taxon>Mycobacteriales</taxon>
        <taxon>Corynebacteriaceae</taxon>
        <taxon>Corynebacterium</taxon>
    </lineage>
</organism>
<evidence type="ECO:0000256" key="5">
    <source>
        <dbReference type="SAM" id="MobiDB-lite"/>
    </source>
</evidence>
<evidence type="ECO:0000256" key="7">
    <source>
        <dbReference type="SAM" id="SignalP"/>
    </source>
</evidence>
<dbReference type="InterPro" id="IPR050836">
    <property type="entry name" value="SDS22/Internalin_LRR"/>
</dbReference>
<feature type="signal peptide" evidence="7">
    <location>
        <begin position="1"/>
        <end position="27"/>
    </location>
</feature>
<evidence type="ECO:0000256" key="3">
    <source>
        <dbReference type="ARBA" id="ARBA00022737"/>
    </source>
</evidence>
<dbReference type="Gene3D" id="2.60.40.10">
    <property type="entry name" value="Immunoglobulins"/>
    <property type="match status" value="1"/>
</dbReference>
<keyword evidence="3" id="KW-0677">Repeat</keyword>
<dbReference type="PROSITE" id="PS50835">
    <property type="entry name" value="IG_LIKE"/>
    <property type="match status" value="1"/>
</dbReference>
<dbReference type="EMBL" id="JASNUQ010000015">
    <property type="protein sequence ID" value="MDK4290808.1"/>
    <property type="molecule type" value="Genomic_DNA"/>
</dbReference>
<dbReference type="RefSeq" id="WP_126850144.1">
    <property type="nucleotide sequence ID" value="NZ_CP137212.1"/>
</dbReference>
<protein>
    <submittedName>
        <fullName evidence="9">Leucine-rich repeat domain-containing protein</fullName>
    </submittedName>
</protein>
<dbReference type="SMART" id="SM00365">
    <property type="entry name" value="LRR_SD22"/>
    <property type="match status" value="4"/>
</dbReference>
<dbReference type="InterPro" id="IPR001611">
    <property type="entry name" value="Leu-rich_rpt"/>
</dbReference>
<evidence type="ECO:0000256" key="1">
    <source>
        <dbReference type="ARBA" id="ARBA00022614"/>
    </source>
</evidence>
<dbReference type="Proteomes" id="UP001239759">
    <property type="component" value="Unassembled WGS sequence"/>
</dbReference>
<gene>
    <name evidence="9" type="ORF">QPX23_08780</name>
</gene>